<feature type="region of interest" description="Disordered" evidence="1">
    <location>
        <begin position="870"/>
        <end position="952"/>
    </location>
</feature>
<dbReference type="PANTHER" id="PTHR33840:SF1">
    <property type="entry name" value="TLE1 PHOSPHOLIPASE DOMAIN-CONTAINING PROTEIN"/>
    <property type="match status" value="1"/>
</dbReference>
<keyword evidence="5" id="KW-1185">Reference proteome</keyword>
<dbReference type="RefSeq" id="WP_014160160.1">
    <property type="nucleotide sequence ID" value="NC_016147.2"/>
</dbReference>
<dbReference type="OrthoDB" id="5952792at2"/>
<dbReference type="InterPro" id="IPR018712">
    <property type="entry name" value="Tle1-like_cat"/>
</dbReference>
<dbReference type="Pfam" id="PF20410">
    <property type="entry name" value="X-Tfes_XVIPCD"/>
    <property type="match status" value="1"/>
</dbReference>
<dbReference type="InterPro" id="IPR046519">
    <property type="entry name" value="X-Tfes_XVIPCD"/>
</dbReference>
<dbReference type="Pfam" id="PF09994">
    <property type="entry name" value="T6SS_Tle1-like_cat"/>
    <property type="match status" value="1"/>
</dbReference>
<evidence type="ECO:0000256" key="1">
    <source>
        <dbReference type="SAM" id="MobiDB-lite"/>
    </source>
</evidence>
<accession>G7URV5</accession>
<dbReference type="KEGG" id="psd:DSC_06660"/>
<evidence type="ECO:0000259" key="2">
    <source>
        <dbReference type="Pfam" id="PF09994"/>
    </source>
</evidence>
<organism evidence="4 5">
    <name type="scientific">Pseudoxanthomonas spadix (strain BD-a59)</name>
    <dbReference type="NCBI Taxonomy" id="1045855"/>
    <lineage>
        <taxon>Bacteria</taxon>
        <taxon>Pseudomonadati</taxon>
        <taxon>Pseudomonadota</taxon>
        <taxon>Gammaproteobacteria</taxon>
        <taxon>Lysobacterales</taxon>
        <taxon>Lysobacteraceae</taxon>
        <taxon>Pseudoxanthomonas</taxon>
    </lineage>
</organism>
<dbReference type="Proteomes" id="UP000005870">
    <property type="component" value="Chromosome"/>
</dbReference>
<name>G7URV5_PSEUP</name>
<sequence>MSDKDQLRIIPMDDDVTSFPADEARLQSFRDASEQLSRFEVPRLADASNAHEKLFYAFFDGTGNDADKDPLHATNVARLRDQIIDLNKTDARVDFHYVAGVGTQDQALPRTLDGALGHTYEARMEEMYKHFTEQAKAWRDADPDVKISVCAVGYSRGATQCAIFTNLLDQRGIVDLDSRVTDADGRISYTRHIAPPGQTPQSVALFDPVSTGVQELADRRLAPSVVSGFQITALDEQRVKFISDRVMPLGLSEDGRFLNVAVAGAHSDIGGSYLRDGLSNRSLNLTVDFLNAQRPGAPMFEKVHEPDDPRLNRVHNSHEGMPIYQLDRKVSRSMPEGVNTRLAPELPVAAGQVAMPESLPHGPKPLARELAREAMTQVRIGPVPDRPGERAVANLERIAAAEAAGIGPLTGEQKLANLARGVADGAGVALGVGATAYDGVQTARRVSELMEQGNHTAAQSEINHAWARNAGGWVGGAAATYAMGASGFVPAAIVAGDALLMSKAFEHGSDLVDNHKVFRQTDKAGVDWQFTGREWTREGQLDHGNGDDAAIDSSFGASYEKSRELNAHANAAAVELALGKVPAPQDPFSVPASDGERRLDNPDWRYDARSDQWSRSVKVALTGVNDTGVYQTQIALPERKVELDRQALGIIQHNIANSREAIAQSYLENAAAQRTQDFIGVPAAVEAARAKPDTVTGSDNRLYRREQAEQTVQWVRKDTGEAAEGNRALELELTWQVRQPVLEQAQQTLAQLQARPAPTPAQVEQNELLHRYRVAGTELNPDFQQAIELASQRTRQAHGITGQGSVKLLRNETGQFAADSPIAHYPRGTDGVDRLVATTTTQEIRQALAEVRQQHVEAATATLATVSVVAPSTGHGQSTRPPALTRGEATPADTPTPSASVPGPAMSDTAGQPAPALPQQRQPQPAPPHSQEQATPAPMPARPASFTDPGHAGHATYQRILREVHSMEAGQGIAPGPHSEKIAAALLNESVAKGLHISQVRMGADGTVRGIQQLSAFDTPREVSIVPRQAQGLSMQEYADRLEATLSSHLASKAPAAAREPAQAHALWAMSKADQVMFAHLRRGTPGHIGDDQVAQSMLAAKQSGIDDASKIAGMTMAGDRLWIIGTGEGQRVAIDVGQQAPPVQDTLQQLQVVNQQREQQLAMDQQPSQQAPGRGAPVMG</sequence>
<feature type="domain" description="T6SS Phospholipase effector Tle1-like catalytic" evidence="2">
    <location>
        <begin position="58"/>
        <end position="175"/>
    </location>
</feature>
<feature type="compositionally biased region" description="Low complexity" evidence="1">
    <location>
        <begin position="912"/>
        <end position="923"/>
    </location>
</feature>
<evidence type="ECO:0000259" key="3">
    <source>
        <dbReference type="Pfam" id="PF20410"/>
    </source>
</evidence>
<dbReference type="AlphaFoldDB" id="G7URV5"/>
<feature type="domain" description="X-Tfes XVIPCD" evidence="3">
    <location>
        <begin position="948"/>
        <end position="1034"/>
    </location>
</feature>
<dbReference type="EMBL" id="CP003093">
    <property type="protein sequence ID" value="AER55983.1"/>
    <property type="molecule type" value="Genomic_DNA"/>
</dbReference>
<protein>
    <submittedName>
        <fullName evidence="4">Acidic amino acid rich protein</fullName>
    </submittedName>
</protein>
<dbReference type="PANTHER" id="PTHR33840">
    <property type="match status" value="1"/>
</dbReference>
<dbReference type="STRING" id="1045855.DSC_06660"/>
<feature type="region of interest" description="Disordered" evidence="1">
    <location>
        <begin position="1158"/>
        <end position="1181"/>
    </location>
</feature>
<evidence type="ECO:0000313" key="4">
    <source>
        <dbReference type="EMBL" id="AER55983.1"/>
    </source>
</evidence>
<feature type="compositionally biased region" description="Polar residues" evidence="1">
    <location>
        <begin position="1163"/>
        <end position="1172"/>
    </location>
</feature>
<proteinExistence type="predicted"/>
<gene>
    <name evidence="4" type="ordered locus">DSC_06660</name>
</gene>
<reference evidence="4 5" key="1">
    <citation type="journal article" date="2012" name="J. Bacteriol.">
        <title>Complete Genome Sequence of the BTEX-Degrading Bacterium Pseudoxanthomonas spadix BD-a59.</title>
        <authorList>
            <person name="Lee S.H."/>
            <person name="Jin H.M."/>
            <person name="Lee H.J."/>
            <person name="Kim J.M."/>
            <person name="Jeon C.O."/>
        </authorList>
    </citation>
    <scope>NUCLEOTIDE SEQUENCE [LARGE SCALE GENOMIC DNA]</scope>
    <source>
        <strain evidence="4 5">BD-a59</strain>
    </source>
</reference>
<dbReference type="eggNOG" id="COG2771">
    <property type="taxonomic scope" value="Bacteria"/>
</dbReference>
<evidence type="ECO:0000313" key="5">
    <source>
        <dbReference type="Proteomes" id="UP000005870"/>
    </source>
</evidence>
<dbReference type="HOGENOM" id="CLU_272965_0_0_6"/>